<evidence type="ECO:0000313" key="3">
    <source>
        <dbReference type="Proteomes" id="UP000789375"/>
    </source>
</evidence>
<feature type="region of interest" description="Disordered" evidence="1">
    <location>
        <begin position="82"/>
        <end position="101"/>
    </location>
</feature>
<gene>
    <name evidence="2" type="ORF">FMOSSE_LOCUS205</name>
</gene>
<organism evidence="2 3">
    <name type="scientific">Funneliformis mosseae</name>
    <name type="common">Endomycorrhizal fungus</name>
    <name type="synonym">Glomus mosseae</name>
    <dbReference type="NCBI Taxonomy" id="27381"/>
    <lineage>
        <taxon>Eukaryota</taxon>
        <taxon>Fungi</taxon>
        <taxon>Fungi incertae sedis</taxon>
        <taxon>Mucoromycota</taxon>
        <taxon>Glomeromycotina</taxon>
        <taxon>Glomeromycetes</taxon>
        <taxon>Glomerales</taxon>
        <taxon>Glomeraceae</taxon>
        <taxon>Funneliformis</taxon>
    </lineage>
</organism>
<dbReference type="Proteomes" id="UP000789375">
    <property type="component" value="Unassembled WGS sequence"/>
</dbReference>
<proteinExistence type="predicted"/>
<sequence>MEKIEIFFDTAQRLAQSFKASYMIKPFKTLFSDEHFIIAINEPKELIAIYNTKKATLNVSSFHDGQANLLTRNSNIQLLQCEDGNENEHITDDMDKSDNDP</sequence>
<keyword evidence="3" id="KW-1185">Reference proteome</keyword>
<feature type="non-terminal residue" evidence="2">
    <location>
        <position position="1"/>
    </location>
</feature>
<protein>
    <submittedName>
        <fullName evidence="2">11382_t:CDS:1</fullName>
    </submittedName>
</protein>
<comment type="caution">
    <text evidence="2">The sequence shown here is derived from an EMBL/GenBank/DDBJ whole genome shotgun (WGS) entry which is preliminary data.</text>
</comment>
<evidence type="ECO:0000256" key="1">
    <source>
        <dbReference type="SAM" id="MobiDB-lite"/>
    </source>
</evidence>
<name>A0A9N8V0F1_FUNMO</name>
<dbReference type="EMBL" id="CAJVPP010000017">
    <property type="protein sequence ID" value="CAG8435122.1"/>
    <property type="molecule type" value="Genomic_DNA"/>
</dbReference>
<dbReference type="AlphaFoldDB" id="A0A9N8V0F1"/>
<reference evidence="2" key="1">
    <citation type="submission" date="2021-06" db="EMBL/GenBank/DDBJ databases">
        <authorList>
            <person name="Kallberg Y."/>
            <person name="Tangrot J."/>
            <person name="Rosling A."/>
        </authorList>
    </citation>
    <scope>NUCLEOTIDE SEQUENCE</scope>
    <source>
        <strain evidence="2">87-6 pot B 2015</strain>
    </source>
</reference>
<feature type="compositionally biased region" description="Basic and acidic residues" evidence="1">
    <location>
        <begin position="86"/>
        <end position="101"/>
    </location>
</feature>
<accession>A0A9N8V0F1</accession>
<evidence type="ECO:0000313" key="2">
    <source>
        <dbReference type="EMBL" id="CAG8435122.1"/>
    </source>
</evidence>